<proteinExistence type="inferred from homology"/>
<protein>
    <submittedName>
        <fullName evidence="4">3-oxoacyl-[acyl-carrier protein] reductase</fullName>
    </submittedName>
</protein>
<gene>
    <name evidence="4" type="ORF">SAMN05660324_1918</name>
</gene>
<dbReference type="PRINTS" id="PR00080">
    <property type="entry name" value="SDRFAMILY"/>
</dbReference>
<keyword evidence="2" id="KW-0560">Oxidoreductase</keyword>
<keyword evidence="5" id="KW-1185">Reference proteome</keyword>
<dbReference type="EMBL" id="FNCF01000003">
    <property type="protein sequence ID" value="SDG19303.1"/>
    <property type="molecule type" value="Genomic_DNA"/>
</dbReference>
<dbReference type="Gene3D" id="3.40.50.720">
    <property type="entry name" value="NAD(P)-binding Rossmann-like Domain"/>
    <property type="match status" value="1"/>
</dbReference>
<dbReference type="InterPro" id="IPR036291">
    <property type="entry name" value="NAD(P)-bd_dom_sf"/>
</dbReference>
<evidence type="ECO:0000259" key="3">
    <source>
        <dbReference type="SMART" id="SM00822"/>
    </source>
</evidence>
<dbReference type="InterPro" id="IPR002347">
    <property type="entry name" value="SDR_fam"/>
</dbReference>
<dbReference type="InterPro" id="IPR057326">
    <property type="entry name" value="KR_dom"/>
</dbReference>
<dbReference type="GO" id="GO:0032787">
    <property type="term" value="P:monocarboxylic acid metabolic process"/>
    <property type="evidence" value="ECO:0007669"/>
    <property type="project" value="UniProtKB-ARBA"/>
</dbReference>
<evidence type="ECO:0000256" key="2">
    <source>
        <dbReference type="ARBA" id="ARBA00023002"/>
    </source>
</evidence>
<accession>A0A1G7S8I6</accession>
<feature type="domain" description="Ketoreductase" evidence="3">
    <location>
        <begin position="16"/>
        <end position="201"/>
    </location>
</feature>
<reference evidence="5" key="1">
    <citation type="submission" date="2016-10" db="EMBL/GenBank/DDBJ databases">
        <authorList>
            <person name="Varghese N."/>
            <person name="Submissions S."/>
        </authorList>
    </citation>
    <scope>NUCLEOTIDE SEQUENCE [LARGE SCALE GENOMIC DNA]</scope>
    <source>
        <strain evidence="5">DSM 44526</strain>
    </source>
</reference>
<evidence type="ECO:0000313" key="5">
    <source>
        <dbReference type="Proteomes" id="UP000198863"/>
    </source>
</evidence>
<dbReference type="SUPFAM" id="SSF51735">
    <property type="entry name" value="NAD(P)-binding Rossmann-fold domains"/>
    <property type="match status" value="1"/>
</dbReference>
<dbReference type="SMART" id="SM00822">
    <property type="entry name" value="PKS_KR"/>
    <property type="match status" value="1"/>
</dbReference>
<evidence type="ECO:0000313" key="4">
    <source>
        <dbReference type="EMBL" id="SDG19303.1"/>
    </source>
</evidence>
<evidence type="ECO:0000256" key="1">
    <source>
        <dbReference type="ARBA" id="ARBA00006484"/>
    </source>
</evidence>
<sequence>MSGQQAGNVRFDFTGQTVLVTGGAQGIGRGIAALFHEAGAHVAVLDRDAAQLASSWSDAGDRVSTHAVDVSDAEAVAAVVDEVVRWSGSVDVAVNNAGITRDTVVWKMTPADWQAVLDVHLGGTFAVTRAVVPHMRGAGRGRVVNVTSYTGMHGNVGQANYAAAKGGIIAFTKTVAKEVARFGITVNAISPNAATAMVAAVPADKLAAMTASVPLGRFAEPEEMAAAVAFLASAEAGYITGVVLPVDGGIAM</sequence>
<dbReference type="InterPro" id="IPR050259">
    <property type="entry name" value="SDR"/>
</dbReference>
<dbReference type="PANTHER" id="PTHR42879:SF2">
    <property type="entry name" value="3-OXOACYL-[ACYL-CARRIER-PROTEIN] REDUCTASE FABG"/>
    <property type="match status" value="1"/>
</dbReference>
<dbReference type="PROSITE" id="PS00061">
    <property type="entry name" value="ADH_SHORT"/>
    <property type="match status" value="1"/>
</dbReference>
<dbReference type="PRINTS" id="PR00081">
    <property type="entry name" value="GDHRDH"/>
</dbReference>
<dbReference type="Proteomes" id="UP000198863">
    <property type="component" value="Unassembled WGS sequence"/>
</dbReference>
<dbReference type="FunFam" id="3.40.50.720:FF:000173">
    <property type="entry name" value="3-oxoacyl-[acyl-carrier protein] reductase"/>
    <property type="match status" value="1"/>
</dbReference>
<organism evidence="4 5">
    <name type="scientific">Klenkia brasiliensis</name>
    <dbReference type="NCBI Taxonomy" id="333142"/>
    <lineage>
        <taxon>Bacteria</taxon>
        <taxon>Bacillati</taxon>
        <taxon>Actinomycetota</taxon>
        <taxon>Actinomycetes</taxon>
        <taxon>Geodermatophilales</taxon>
        <taxon>Geodermatophilaceae</taxon>
        <taxon>Klenkia</taxon>
    </lineage>
</organism>
<name>A0A1G7S8I6_9ACTN</name>
<dbReference type="AlphaFoldDB" id="A0A1G7S8I6"/>
<dbReference type="PANTHER" id="PTHR42879">
    <property type="entry name" value="3-OXOACYL-(ACYL-CARRIER-PROTEIN) REDUCTASE"/>
    <property type="match status" value="1"/>
</dbReference>
<comment type="similarity">
    <text evidence="1">Belongs to the short-chain dehydrogenases/reductases (SDR) family.</text>
</comment>
<dbReference type="Pfam" id="PF13561">
    <property type="entry name" value="adh_short_C2"/>
    <property type="match status" value="1"/>
</dbReference>
<dbReference type="RefSeq" id="WP_091061935.1">
    <property type="nucleotide sequence ID" value="NZ_FNCF01000003.1"/>
</dbReference>
<dbReference type="InterPro" id="IPR020904">
    <property type="entry name" value="Sc_DH/Rdtase_CS"/>
</dbReference>
<dbReference type="GO" id="GO:0016491">
    <property type="term" value="F:oxidoreductase activity"/>
    <property type="evidence" value="ECO:0007669"/>
    <property type="project" value="UniProtKB-KW"/>
</dbReference>
<dbReference type="OrthoDB" id="9808187at2"/>